<comment type="caution">
    <text evidence="1">The sequence shown here is derived from an EMBL/GenBank/DDBJ whole genome shotgun (WGS) entry which is preliminary data.</text>
</comment>
<proteinExistence type="predicted"/>
<evidence type="ECO:0000313" key="1">
    <source>
        <dbReference type="EMBL" id="MYN29724.1"/>
    </source>
</evidence>
<evidence type="ECO:0000313" key="2">
    <source>
        <dbReference type="Proteomes" id="UP000642144"/>
    </source>
</evidence>
<organism evidence="1 2">
    <name type="scientific">Duganella levis</name>
    <dbReference type="NCBI Taxonomy" id="2692169"/>
    <lineage>
        <taxon>Bacteria</taxon>
        <taxon>Pseudomonadati</taxon>
        <taxon>Pseudomonadota</taxon>
        <taxon>Betaproteobacteria</taxon>
        <taxon>Burkholderiales</taxon>
        <taxon>Oxalobacteraceae</taxon>
        <taxon>Telluria group</taxon>
        <taxon>Duganella</taxon>
    </lineage>
</organism>
<keyword evidence="2" id="KW-1185">Reference proteome</keyword>
<accession>A0ABW9W6M4</accession>
<reference evidence="1 2" key="1">
    <citation type="submission" date="2019-12" db="EMBL/GenBank/DDBJ databases">
        <title>Novel species isolated from a subtropical stream in China.</title>
        <authorList>
            <person name="Lu H."/>
        </authorList>
    </citation>
    <scope>NUCLEOTIDE SEQUENCE [LARGE SCALE GENOMIC DNA]</scope>
    <source>
        <strain evidence="1 2">CY42W</strain>
    </source>
</reference>
<dbReference type="Proteomes" id="UP000642144">
    <property type="component" value="Unassembled WGS sequence"/>
</dbReference>
<gene>
    <name evidence="1" type="ORF">GTP69_25290</name>
</gene>
<name>A0ABW9W6M4_9BURK</name>
<protein>
    <submittedName>
        <fullName evidence="1">Uncharacterized protein</fullName>
    </submittedName>
</protein>
<dbReference type="EMBL" id="WWCT01000026">
    <property type="protein sequence ID" value="MYN29724.1"/>
    <property type="molecule type" value="Genomic_DNA"/>
</dbReference>
<sequence length="80" mass="7820">MQWKLRNGAAEAEGDAFVSAVQALADGWPEEDAPSAVASAVGMPAVASPAPQFVAQAAAVPAPYIAAPAAMPPAPPVGAP</sequence>
<feature type="non-terminal residue" evidence="1">
    <location>
        <position position="80"/>
    </location>
</feature>